<organism evidence="8 9">
    <name type="scientific">Ensete ventricosum</name>
    <name type="common">Abyssinian banana</name>
    <name type="synonym">Musa ensete</name>
    <dbReference type="NCBI Taxonomy" id="4639"/>
    <lineage>
        <taxon>Eukaryota</taxon>
        <taxon>Viridiplantae</taxon>
        <taxon>Streptophyta</taxon>
        <taxon>Embryophyta</taxon>
        <taxon>Tracheophyta</taxon>
        <taxon>Spermatophyta</taxon>
        <taxon>Magnoliopsida</taxon>
        <taxon>Liliopsida</taxon>
        <taxon>Zingiberales</taxon>
        <taxon>Musaceae</taxon>
        <taxon>Ensete</taxon>
    </lineage>
</organism>
<dbReference type="GO" id="GO:0005634">
    <property type="term" value="C:nucleus"/>
    <property type="evidence" value="ECO:0007669"/>
    <property type="project" value="UniProtKB-SubCell"/>
</dbReference>
<proteinExistence type="predicted"/>
<comment type="caution">
    <text evidence="8">The sequence shown here is derived from an EMBL/GenBank/DDBJ whole genome shotgun (WGS) entry which is preliminary data.</text>
</comment>
<feature type="region of interest" description="Disordered" evidence="6">
    <location>
        <begin position="1"/>
        <end position="30"/>
    </location>
</feature>
<keyword evidence="3" id="KW-0238">DNA-binding</keyword>
<keyword evidence="2" id="KW-0805">Transcription regulation</keyword>
<feature type="region of interest" description="Disordered" evidence="6">
    <location>
        <begin position="107"/>
        <end position="136"/>
    </location>
</feature>
<dbReference type="SUPFAM" id="SSF54171">
    <property type="entry name" value="DNA-binding domain"/>
    <property type="match status" value="1"/>
</dbReference>
<dbReference type="PRINTS" id="PR00367">
    <property type="entry name" value="ETHRSPELEMNT"/>
</dbReference>
<dbReference type="InterPro" id="IPR001471">
    <property type="entry name" value="AP2/ERF_dom"/>
</dbReference>
<sequence>MAPRASNQGGEGGHGAVVGGDGDWKGTRYRGVRKRPWGRYAAEIRDPAKKCRVWLGTFDTAEEAAGAYDAAALRFRGPKAKTNFPCPVNSAAAVAAAPAGFGTIAAAPASPPSSSVESSTPSRQPAARHPPLDLDPGQPSARFLFPHVAAVAAACPPPLVLFDSIAASKKAAAAAKAARPATVKVFGSLSGIESDSDSSSVVDCRCSPSATPKGRIRFDLDLNMPPPSEVA</sequence>
<dbReference type="EMBL" id="AMZH03020477">
    <property type="protein sequence ID" value="RRT39126.1"/>
    <property type="molecule type" value="Genomic_DNA"/>
</dbReference>
<evidence type="ECO:0000256" key="5">
    <source>
        <dbReference type="ARBA" id="ARBA00023242"/>
    </source>
</evidence>
<dbReference type="Gene3D" id="3.30.730.10">
    <property type="entry name" value="AP2/ERF domain"/>
    <property type="match status" value="1"/>
</dbReference>
<dbReference type="GO" id="GO:0003700">
    <property type="term" value="F:DNA-binding transcription factor activity"/>
    <property type="evidence" value="ECO:0007669"/>
    <property type="project" value="InterPro"/>
</dbReference>
<dbReference type="SMART" id="SM00380">
    <property type="entry name" value="AP2"/>
    <property type="match status" value="1"/>
</dbReference>
<dbReference type="PANTHER" id="PTHR31677:SF231">
    <property type="entry name" value="ETHYLENE-RESPONSIVE TRANSCRIPTION FACTOR 4"/>
    <property type="match status" value="1"/>
</dbReference>
<evidence type="ECO:0000256" key="1">
    <source>
        <dbReference type="ARBA" id="ARBA00004123"/>
    </source>
</evidence>
<dbReference type="PROSITE" id="PS51032">
    <property type="entry name" value="AP2_ERF"/>
    <property type="match status" value="1"/>
</dbReference>
<dbReference type="PANTHER" id="PTHR31677">
    <property type="entry name" value="AP2 DOMAIN CLASS TRANSCRIPTION FACTOR"/>
    <property type="match status" value="1"/>
</dbReference>
<dbReference type="InterPro" id="IPR036955">
    <property type="entry name" value="AP2/ERF_dom_sf"/>
</dbReference>
<keyword evidence="4" id="KW-0804">Transcription</keyword>
<dbReference type="GO" id="GO:0003677">
    <property type="term" value="F:DNA binding"/>
    <property type="evidence" value="ECO:0007669"/>
    <property type="project" value="UniProtKB-KW"/>
</dbReference>
<feature type="compositionally biased region" description="Low complexity" evidence="6">
    <location>
        <begin position="107"/>
        <end position="122"/>
    </location>
</feature>
<gene>
    <name evidence="8" type="ORF">B296_00052314</name>
</gene>
<evidence type="ECO:0000313" key="8">
    <source>
        <dbReference type="EMBL" id="RRT39126.1"/>
    </source>
</evidence>
<evidence type="ECO:0000256" key="4">
    <source>
        <dbReference type="ARBA" id="ARBA00023163"/>
    </source>
</evidence>
<dbReference type="InterPro" id="IPR016177">
    <property type="entry name" value="DNA-bd_dom_sf"/>
</dbReference>
<dbReference type="AlphaFoldDB" id="A0A426XI25"/>
<keyword evidence="5" id="KW-0539">Nucleus</keyword>
<feature type="domain" description="AP2/ERF" evidence="7">
    <location>
        <begin position="28"/>
        <end position="85"/>
    </location>
</feature>
<dbReference type="Pfam" id="PF00847">
    <property type="entry name" value="AP2"/>
    <property type="match status" value="1"/>
</dbReference>
<dbReference type="CDD" id="cd00018">
    <property type="entry name" value="AP2"/>
    <property type="match status" value="1"/>
</dbReference>
<protein>
    <recommendedName>
        <fullName evidence="7">AP2/ERF domain-containing protein</fullName>
    </recommendedName>
</protein>
<dbReference type="Proteomes" id="UP000287651">
    <property type="component" value="Unassembled WGS sequence"/>
</dbReference>
<feature type="compositionally biased region" description="Gly residues" evidence="6">
    <location>
        <begin position="9"/>
        <end position="21"/>
    </location>
</feature>
<evidence type="ECO:0000259" key="7">
    <source>
        <dbReference type="PROSITE" id="PS51032"/>
    </source>
</evidence>
<evidence type="ECO:0000313" key="9">
    <source>
        <dbReference type="Proteomes" id="UP000287651"/>
    </source>
</evidence>
<evidence type="ECO:0000256" key="6">
    <source>
        <dbReference type="SAM" id="MobiDB-lite"/>
    </source>
</evidence>
<evidence type="ECO:0000256" key="2">
    <source>
        <dbReference type="ARBA" id="ARBA00023015"/>
    </source>
</evidence>
<name>A0A426XI25_ENSVE</name>
<comment type="subcellular location">
    <subcellularLocation>
        <location evidence="1">Nucleus</location>
    </subcellularLocation>
</comment>
<reference evidence="8 9" key="1">
    <citation type="journal article" date="2014" name="Agronomy (Basel)">
        <title>A Draft Genome Sequence for Ensete ventricosum, the Drought-Tolerant Tree Against Hunger.</title>
        <authorList>
            <person name="Harrison J."/>
            <person name="Moore K.A."/>
            <person name="Paszkiewicz K."/>
            <person name="Jones T."/>
            <person name="Grant M."/>
            <person name="Ambacheew D."/>
            <person name="Muzemil S."/>
            <person name="Studholme D.J."/>
        </authorList>
    </citation>
    <scope>NUCLEOTIDE SEQUENCE [LARGE SCALE GENOMIC DNA]</scope>
</reference>
<evidence type="ECO:0000256" key="3">
    <source>
        <dbReference type="ARBA" id="ARBA00023125"/>
    </source>
</evidence>
<dbReference type="FunFam" id="3.30.730.10:FF:000001">
    <property type="entry name" value="Ethylene-responsive transcription factor 2"/>
    <property type="match status" value="1"/>
</dbReference>
<accession>A0A426XI25</accession>